<keyword evidence="15" id="KW-0175">Coiled coil</keyword>
<dbReference type="Pfam" id="PF00430">
    <property type="entry name" value="ATP-synt_B"/>
    <property type="match status" value="1"/>
</dbReference>
<gene>
    <name evidence="13" type="primary">atpF</name>
    <name evidence="16" type="ORF">SAMN02745973_01367</name>
</gene>
<dbReference type="PANTHER" id="PTHR33445:SF1">
    <property type="entry name" value="ATP SYNTHASE SUBUNIT B"/>
    <property type="match status" value="1"/>
</dbReference>
<keyword evidence="4 13" id="KW-0138">CF(0)</keyword>
<dbReference type="GO" id="GO:0046933">
    <property type="term" value="F:proton-transporting ATP synthase activity, rotational mechanism"/>
    <property type="evidence" value="ECO:0007669"/>
    <property type="project" value="UniProtKB-UniRule"/>
</dbReference>
<accession>A0A1T4MKE0</accession>
<dbReference type="AlphaFoldDB" id="A0A1T4MKE0"/>
<feature type="coiled-coil region" evidence="15">
    <location>
        <begin position="38"/>
        <end position="130"/>
    </location>
</feature>
<evidence type="ECO:0000256" key="2">
    <source>
        <dbReference type="ARBA" id="ARBA00022448"/>
    </source>
</evidence>
<evidence type="ECO:0000256" key="11">
    <source>
        <dbReference type="ARBA" id="ARBA00025198"/>
    </source>
</evidence>
<keyword evidence="3 13" id="KW-1003">Cell membrane</keyword>
<dbReference type="InterPro" id="IPR002146">
    <property type="entry name" value="ATP_synth_b/b'su_bac/chlpt"/>
</dbReference>
<dbReference type="HAMAP" id="MF_01398">
    <property type="entry name" value="ATP_synth_b_bprime"/>
    <property type="match status" value="1"/>
</dbReference>
<evidence type="ECO:0000256" key="3">
    <source>
        <dbReference type="ARBA" id="ARBA00022475"/>
    </source>
</evidence>
<dbReference type="GO" id="GO:0045259">
    <property type="term" value="C:proton-transporting ATP synthase complex"/>
    <property type="evidence" value="ECO:0007669"/>
    <property type="project" value="UniProtKB-KW"/>
</dbReference>
<protein>
    <recommendedName>
        <fullName evidence="13">ATP synthase subunit b</fullName>
    </recommendedName>
    <alternativeName>
        <fullName evidence="13">ATP synthase F(0) sector subunit b</fullName>
    </alternativeName>
    <alternativeName>
        <fullName evidence="13">ATPase subunit I</fullName>
    </alternativeName>
    <alternativeName>
        <fullName evidence="13">F-type ATPase subunit b</fullName>
        <shortName evidence="13">F-ATPase subunit b</shortName>
    </alternativeName>
</protein>
<dbReference type="GO" id="GO:0046961">
    <property type="term" value="F:proton-transporting ATPase activity, rotational mechanism"/>
    <property type="evidence" value="ECO:0007669"/>
    <property type="project" value="TreeGrafter"/>
</dbReference>
<keyword evidence="6 13" id="KW-0375">Hydrogen ion transport</keyword>
<evidence type="ECO:0000313" key="16">
    <source>
        <dbReference type="EMBL" id="SJZ67285.1"/>
    </source>
</evidence>
<dbReference type="InterPro" id="IPR050059">
    <property type="entry name" value="ATP_synthase_B_chain"/>
</dbReference>
<sequence length="169" mass="19769">MSGEVGLVSIRWWELIAQIFNTVILFLALRHFLFKPVNNLMQRRKDEISQNLKDAEKAKLEANELKAIYQQKIDAAQEESHQIVKEAVRKGENRREEILQQAQEESKRMIKNAQLEISREKEKAMEELKDDIIEISLAAASMIIQKKLDQESHEKLIEQYIEEMGDVHV</sequence>
<dbReference type="Gene3D" id="1.20.5.620">
    <property type="entry name" value="F1F0 ATP synthase subunit B, membrane domain"/>
    <property type="match status" value="1"/>
</dbReference>
<dbReference type="Proteomes" id="UP000196365">
    <property type="component" value="Unassembled WGS sequence"/>
</dbReference>
<evidence type="ECO:0000256" key="1">
    <source>
        <dbReference type="ARBA" id="ARBA00005513"/>
    </source>
</evidence>
<dbReference type="PANTHER" id="PTHR33445">
    <property type="entry name" value="ATP SYNTHASE SUBUNIT B', CHLOROPLASTIC"/>
    <property type="match status" value="1"/>
</dbReference>
<keyword evidence="8 13" id="KW-0406">Ion transport</keyword>
<evidence type="ECO:0000256" key="4">
    <source>
        <dbReference type="ARBA" id="ARBA00022547"/>
    </source>
</evidence>
<evidence type="ECO:0000256" key="6">
    <source>
        <dbReference type="ARBA" id="ARBA00022781"/>
    </source>
</evidence>
<keyword evidence="7 13" id="KW-1133">Transmembrane helix</keyword>
<proteinExistence type="inferred from homology"/>
<evidence type="ECO:0000256" key="12">
    <source>
        <dbReference type="ARBA" id="ARBA00037847"/>
    </source>
</evidence>
<dbReference type="GO" id="GO:0012505">
    <property type="term" value="C:endomembrane system"/>
    <property type="evidence" value="ECO:0007669"/>
    <property type="project" value="UniProtKB-SubCell"/>
</dbReference>
<dbReference type="NCBIfam" id="TIGR01144">
    <property type="entry name" value="ATP_synt_b"/>
    <property type="match status" value="1"/>
</dbReference>
<evidence type="ECO:0000256" key="13">
    <source>
        <dbReference type="HAMAP-Rule" id="MF_01398"/>
    </source>
</evidence>
<evidence type="ECO:0000256" key="8">
    <source>
        <dbReference type="ARBA" id="ARBA00023065"/>
    </source>
</evidence>
<dbReference type="OrthoDB" id="9795863at2"/>
<comment type="similarity">
    <text evidence="1 13 14">Belongs to the ATPase B chain family.</text>
</comment>
<evidence type="ECO:0000256" key="14">
    <source>
        <dbReference type="RuleBase" id="RU003848"/>
    </source>
</evidence>
<comment type="function">
    <text evidence="11 13">F(1)F(0) ATP synthase produces ATP from ADP in the presence of a proton or sodium gradient. F-type ATPases consist of two structural domains, F(1) containing the extramembraneous catalytic core and F(0) containing the membrane proton channel, linked together by a central stalk and a peripheral stalk. During catalysis, ATP synthesis in the catalytic domain of F(1) is coupled via a rotary mechanism of the central stalk subunits to proton translocation.</text>
</comment>
<dbReference type="EMBL" id="FUWV01000007">
    <property type="protein sequence ID" value="SJZ67285.1"/>
    <property type="molecule type" value="Genomic_DNA"/>
</dbReference>
<keyword evidence="2 13" id="KW-0813">Transport</keyword>
<evidence type="ECO:0000256" key="10">
    <source>
        <dbReference type="ARBA" id="ARBA00023310"/>
    </source>
</evidence>
<evidence type="ECO:0000256" key="9">
    <source>
        <dbReference type="ARBA" id="ARBA00023136"/>
    </source>
</evidence>
<evidence type="ECO:0000313" key="17">
    <source>
        <dbReference type="Proteomes" id="UP000196365"/>
    </source>
</evidence>
<dbReference type="SUPFAM" id="SSF81573">
    <property type="entry name" value="F1F0 ATP synthase subunit B, membrane domain"/>
    <property type="match status" value="1"/>
</dbReference>
<evidence type="ECO:0000256" key="15">
    <source>
        <dbReference type="SAM" id="Coils"/>
    </source>
</evidence>
<dbReference type="InterPro" id="IPR005864">
    <property type="entry name" value="ATP_synth_F0_bsu_bac"/>
</dbReference>
<comment type="function">
    <text evidence="13">Component of the F(0) channel, it forms part of the peripheral stalk, linking F(1) to F(0).</text>
</comment>
<reference evidence="16 17" key="1">
    <citation type="submission" date="2017-02" db="EMBL/GenBank/DDBJ databases">
        <authorList>
            <person name="Peterson S.W."/>
        </authorList>
    </citation>
    <scope>NUCLEOTIDE SEQUENCE [LARGE SCALE GENOMIC DNA]</scope>
    <source>
        <strain evidence="16 17">DSM 15102</strain>
    </source>
</reference>
<dbReference type="InterPro" id="IPR028987">
    <property type="entry name" value="ATP_synth_B-like_membr_sf"/>
</dbReference>
<keyword evidence="9 13" id="KW-0472">Membrane</keyword>
<name>A0A1T4MKE0_9FIRM</name>
<organism evidence="16 17">
    <name type="scientific">Garciella nitratireducens DSM 15102</name>
    <dbReference type="NCBI Taxonomy" id="1121911"/>
    <lineage>
        <taxon>Bacteria</taxon>
        <taxon>Bacillati</taxon>
        <taxon>Bacillota</taxon>
        <taxon>Clostridia</taxon>
        <taxon>Eubacteriales</taxon>
        <taxon>Eubacteriaceae</taxon>
        <taxon>Garciella</taxon>
    </lineage>
</organism>
<comment type="subunit">
    <text evidence="13">F-type ATPases have 2 components, F(1) - the catalytic core - and F(0) - the membrane proton channel. F(1) has five subunits: alpha(3), beta(3), gamma(1), delta(1), epsilon(1). F(0) has three main subunits: a(1), b(2) and c(10-14). The alpha and beta chains form an alternating ring which encloses part of the gamma chain. F(1) is attached to F(0) by a central stalk formed by the gamma and epsilon chains, while a peripheral stalk is formed by the delta and b chains.</text>
</comment>
<feature type="transmembrane region" description="Helical" evidence="13">
    <location>
        <begin position="12"/>
        <end position="34"/>
    </location>
</feature>
<evidence type="ECO:0000256" key="5">
    <source>
        <dbReference type="ARBA" id="ARBA00022692"/>
    </source>
</evidence>
<comment type="subcellular location">
    <subcellularLocation>
        <location evidence="13">Cell membrane</location>
        <topology evidence="13">Single-pass membrane protein</topology>
    </subcellularLocation>
    <subcellularLocation>
        <location evidence="12">Endomembrane system</location>
        <topology evidence="12">Single-pass membrane protein</topology>
    </subcellularLocation>
</comment>
<dbReference type="RefSeq" id="WP_087678795.1">
    <property type="nucleotide sequence ID" value="NZ_FUWV01000007.1"/>
</dbReference>
<keyword evidence="5 13" id="KW-0812">Transmembrane</keyword>
<keyword evidence="10 13" id="KW-0066">ATP synthesis</keyword>
<keyword evidence="17" id="KW-1185">Reference proteome</keyword>
<dbReference type="CDD" id="cd06503">
    <property type="entry name" value="ATP-synt_Fo_b"/>
    <property type="match status" value="1"/>
</dbReference>
<dbReference type="GO" id="GO:0005886">
    <property type="term" value="C:plasma membrane"/>
    <property type="evidence" value="ECO:0007669"/>
    <property type="project" value="UniProtKB-SubCell"/>
</dbReference>
<evidence type="ECO:0000256" key="7">
    <source>
        <dbReference type="ARBA" id="ARBA00022989"/>
    </source>
</evidence>